<evidence type="ECO:0000256" key="1">
    <source>
        <dbReference type="ARBA" id="ARBA00004726"/>
    </source>
</evidence>
<keyword evidence="9" id="KW-0067">ATP-binding</keyword>
<evidence type="ECO:0000256" key="10">
    <source>
        <dbReference type="ARBA" id="ARBA00049494"/>
    </source>
</evidence>
<evidence type="ECO:0000256" key="9">
    <source>
        <dbReference type="ARBA" id="ARBA00022840"/>
    </source>
</evidence>
<keyword evidence="4" id="KW-0288">FMN</keyword>
<sequence length="288" mass="30926">MHERVHAAATGGHVALVGVWDPVSEGLAEFFRATVSAARRRGLGVLVVTLAPDPVATLRGPLSRPSFQDVEYRLWYQKQCGVQSRIVVHLTRREVEEGGAALLLDGIRRHVTVAGLLLKPGQSLGRGAPGGIAAIRDYCARAGIQVDFTDPYRATAGIEEARAHLANGRLARAVELLFQRLHWARPSSGSRVLPWPPGTYAAQPMETPSSATACAHGRAGMDRARDGDEGAPVQVHLTPCPGGSRLRWPEGAPPWLAFVSGPGDSCRAPADLGGRTDRRTNQWTRGRP</sequence>
<keyword evidence="7" id="KW-0547">Nucleotide-binding</keyword>
<name>A0ABV3IYE7_9ACTN</name>
<evidence type="ECO:0000256" key="3">
    <source>
        <dbReference type="ARBA" id="ARBA00022630"/>
    </source>
</evidence>
<dbReference type="InterPro" id="IPR015864">
    <property type="entry name" value="FAD_synthase"/>
</dbReference>
<feature type="domain" description="FAD synthetase" evidence="12">
    <location>
        <begin position="11"/>
        <end position="153"/>
    </location>
</feature>
<comment type="pathway">
    <text evidence="1">Cofactor biosynthesis; FAD biosynthesis; FAD from FMN: step 1/1.</text>
</comment>
<evidence type="ECO:0000313" key="14">
    <source>
        <dbReference type="Proteomes" id="UP001552479"/>
    </source>
</evidence>
<dbReference type="Proteomes" id="UP001552479">
    <property type="component" value="Unassembled WGS sequence"/>
</dbReference>
<accession>A0ABV3IYE7</accession>
<evidence type="ECO:0000256" key="6">
    <source>
        <dbReference type="ARBA" id="ARBA00022695"/>
    </source>
</evidence>
<gene>
    <name evidence="13" type="ORF">AB0L03_21295</name>
</gene>
<evidence type="ECO:0000256" key="4">
    <source>
        <dbReference type="ARBA" id="ARBA00022643"/>
    </source>
</evidence>
<keyword evidence="8" id="KW-0274">FAD</keyword>
<proteinExistence type="predicted"/>
<evidence type="ECO:0000259" key="12">
    <source>
        <dbReference type="Pfam" id="PF06574"/>
    </source>
</evidence>
<dbReference type="Pfam" id="PF06574">
    <property type="entry name" value="FAD_syn"/>
    <property type="match status" value="1"/>
</dbReference>
<keyword evidence="3" id="KW-0285">Flavoprotein</keyword>
<evidence type="ECO:0000256" key="7">
    <source>
        <dbReference type="ARBA" id="ARBA00022741"/>
    </source>
</evidence>
<evidence type="ECO:0000256" key="2">
    <source>
        <dbReference type="ARBA" id="ARBA00012393"/>
    </source>
</evidence>
<keyword evidence="5" id="KW-0808">Transferase</keyword>
<reference evidence="13 14" key="1">
    <citation type="submission" date="2024-06" db="EMBL/GenBank/DDBJ databases">
        <title>The Natural Products Discovery Center: Release of the First 8490 Sequenced Strains for Exploring Actinobacteria Biosynthetic Diversity.</title>
        <authorList>
            <person name="Kalkreuter E."/>
            <person name="Kautsar S.A."/>
            <person name="Yang D."/>
            <person name="Bader C.D."/>
            <person name="Teijaro C.N."/>
            <person name="Fluegel L."/>
            <person name="Davis C.M."/>
            <person name="Simpson J.R."/>
            <person name="Lauterbach L."/>
            <person name="Steele A.D."/>
            <person name="Gui C."/>
            <person name="Meng S."/>
            <person name="Li G."/>
            <person name="Viehrig K."/>
            <person name="Ye F."/>
            <person name="Su P."/>
            <person name="Kiefer A.F."/>
            <person name="Nichols A."/>
            <person name="Cepeda A.J."/>
            <person name="Yan W."/>
            <person name="Fan B."/>
            <person name="Jiang Y."/>
            <person name="Adhikari A."/>
            <person name="Zheng C.-J."/>
            <person name="Schuster L."/>
            <person name="Cowan T.M."/>
            <person name="Smanski M.J."/>
            <person name="Chevrette M.G."/>
            <person name="De Carvalho L.P.S."/>
            <person name="Shen B."/>
        </authorList>
    </citation>
    <scope>NUCLEOTIDE SEQUENCE [LARGE SCALE GENOMIC DNA]</scope>
    <source>
        <strain evidence="13 14">NPDC053791</strain>
    </source>
</reference>
<comment type="catalytic activity">
    <reaction evidence="10">
        <text>FMN + ATP + H(+) = FAD + diphosphate</text>
        <dbReference type="Rhea" id="RHEA:17237"/>
        <dbReference type="ChEBI" id="CHEBI:15378"/>
        <dbReference type="ChEBI" id="CHEBI:30616"/>
        <dbReference type="ChEBI" id="CHEBI:33019"/>
        <dbReference type="ChEBI" id="CHEBI:57692"/>
        <dbReference type="ChEBI" id="CHEBI:58210"/>
        <dbReference type="EC" id="2.7.7.2"/>
    </reaction>
</comment>
<keyword evidence="6" id="KW-0548">Nucleotidyltransferase</keyword>
<organism evidence="13 14">
    <name type="scientific">Streptomyces roseoverticillatus</name>
    <dbReference type="NCBI Taxonomy" id="66429"/>
    <lineage>
        <taxon>Bacteria</taxon>
        <taxon>Bacillati</taxon>
        <taxon>Actinomycetota</taxon>
        <taxon>Actinomycetes</taxon>
        <taxon>Kitasatosporales</taxon>
        <taxon>Streptomycetaceae</taxon>
        <taxon>Streptomyces</taxon>
    </lineage>
</organism>
<protein>
    <recommendedName>
        <fullName evidence="2">FAD synthase</fullName>
        <ecNumber evidence="2">2.7.7.2</ecNumber>
    </recommendedName>
</protein>
<comment type="caution">
    <text evidence="13">The sequence shown here is derived from an EMBL/GenBank/DDBJ whole genome shotgun (WGS) entry which is preliminary data.</text>
</comment>
<evidence type="ECO:0000256" key="8">
    <source>
        <dbReference type="ARBA" id="ARBA00022827"/>
    </source>
</evidence>
<dbReference type="EMBL" id="JBFASG010000022">
    <property type="protein sequence ID" value="MEV4925337.1"/>
    <property type="molecule type" value="Genomic_DNA"/>
</dbReference>
<dbReference type="EC" id="2.7.7.2" evidence="2"/>
<evidence type="ECO:0000256" key="11">
    <source>
        <dbReference type="SAM" id="MobiDB-lite"/>
    </source>
</evidence>
<evidence type="ECO:0000313" key="13">
    <source>
        <dbReference type="EMBL" id="MEV4925337.1"/>
    </source>
</evidence>
<keyword evidence="14" id="KW-1185">Reference proteome</keyword>
<dbReference type="Gene3D" id="3.40.50.620">
    <property type="entry name" value="HUPs"/>
    <property type="match status" value="1"/>
</dbReference>
<dbReference type="InterPro" id="IPR014729">
    <property type="entry name" value="Rossmann-like_a/b/a_fold"/>
</dbReference>
<feature type="region of interest" description="Disordered" evidence="11">
    <location>
        <begin position="264"/>
        <end position="288"/>
    </location>
</feature>
<dbReference type="RefSeq" id="WP_366089078.1">
    <property type="nucleotide sequence ID" value="NZ_JBFASG010000022.1"/>
</dbReference>
<evidence type="ECO:0000256" key="5">
    <source>
        <dbReference type="ARBA" id="ARBA00022679"/>
    </source>
</evidence>